<dbReference type="Pfam" id="PF18029">
    <property type="entry name" value="Glyoxalase_6"/>
    <property type="match status" value="1"/>
</dbReference>
<dbReference type="PANTHER" id="PTHR35908">
    <property type="entry name" value="HYPOTHETICAL FUSION PROTEIN"/>
    <property type="match status" value="1"/>
</dbReference>
<protein>
    <submittedName>
        <fullName evidence="2">VOC family protein</fullName>
    </submittedName>
</protein>
<dbReference type="InterPro" id="IPR037523">
    <property type="entry name" value="VOC_core"/>
</dbReference>
<dbReference type="InterPro" id="IPR041581">
    <property type="entry name" value="Glyoxalase_6"/>
</dbReference>
<dbReference type="PANTHER" id="PTHR35908:SF1">
    <property type="entry name" value="CONSERVED PROTEIN"/>
    <property type="match status" value="1"/>
</dbReference>
<dbReference type="SUPFAM" id="SSF54593">
    <property type="entry name" value="Glyoxalase/Bleomycin resistance protein/Dihydroxybiphenyl dioxygenase"/>
    <property type="match status" value="1"/>
</dbReference>
<dbReference type="Gene3D" id="3.10.180.10">
    <property type="entry name" value="2,3-Dihydroxybiphenyl 1,2-Dioxygenase, domain 1"/>
    <property type="match status" value="1"/>
</dbReference>
<organism evidence="2 3">
    <name type="scientific">Sphaerisporangium dianthi</name>
    <dbReference type="NCBI Taxonomy" id="1436120"/>
    <lineage>
        <taxon>Bacteria</taxon>
        <taxon>Bacillati</taxon>
        <taxon>Actinomycetota</taxon>
        <taxon>Actinomycetes</taxon>
        <taxon>Streptosporangiales</taxon>
        <taxon>Streptosporangiaceae</taxon>
        <taxon>Sphaerisporangium</taxon>
    </lineage>
</organism>
<dbReference type="PROSITE" id="PS51819">
    <property type="entry name" value="VOC"/>
    <property type="match status" value="1"/>
</dbReference>
<accession>A0ABV9CG81</accession>
<evidence type="ECO:0000259" key="1">
    <source>
        <dbReference type="PROSITE" id="PS51819"/>
    </source>
</evidence>
<dbReference type="CDD" id="cd06587">
    <property type="entry name" value="VOC"/>
    <property type="match status" value="1"/>
</dbReference>
<keyword evidence="3" id="KW-1185">Reference proteome</keyword>
<gene>
    <name evidence="2" type="ORF">ACFO60_14850</name>
</gene>
<sequence>MAEIARMRNIVLDCPDPRALAEFYSSVIGWKVAYGDDEWVSLGDGGSIRLSFQRAEGYQPPNWPSSEHPQQAHLDLTVDDRKKAESEVLALGAVKHPYQPGEVDEGFTVFLDPAGHPFCLCDAD</sequence>
<comment type="caution">
    <text evidence="2">The sequence shown here is derived from an EMBL/GenBank/DDBJ whole genome shotgun (WGS) entry which is preliminary data.</text>
</comment>
<proteinExistence type="predicted"/>
<evidence type="ECO:0000313" key="2">
    <source>
        <dbReference type="EMBL" id="MFC4532049.1"/>
    </source>
</evidence>
<name>A0ABV9CG81_9ACTN</name>
<dbReference type="RefSeq" id="WP_380840770.1">
    <property type="nucleotide sequence ID" value="NZ_JBHSFP010000008.1"/>
</dbReference>
<feature type="domain" description="VOC" evidence="1">
    <location>
        <begin position="6"/>
        <end position="123"/>
    </location>
</feature>
<dbReference type="EMBL" id="JBHSFP010000008">
    <property type="protein sequence ID" value="MFC4532049.1"/>
    <property type="molecule type" value="Genomic_DNA"/>
</dbReference>
<reference evidence="3" key="1">
    <citation type="journal article" date="2019" name="Int. J. Syst. Evol. Microbiol.">
        <title>The Global Catalogue of Microorganisms (GCM) 10K type strain sequencing project: providing services to taxonomists for standard genome sequencing and annotation.</title>
        <authorList>
            <consortium name="The Broad Institute Genomics Platform"/>
            <consortium name="The Broad Institute Genome Sequencing Center for Infectious Disease"/>
            <person name="Wu L."/>
            <person name="Ma J."/>
        </authorList>
    </citation>
    <scope>NUCLEOTIDE SEQUENCE [LARGE SCALE GENOMIC DNA]</scope>
    <source>
        <strain evidence="3">CGMCC 4.7132</strain>
    </source>
</reference>
<evidence type="ECO:0000313" key="3">
    <source>
        <dbReference type="Proteomes" id="UP001596004"/>
    </source>
</evidence>
<dbReference type="InterPro" id="IPR029068">
    <property type="entry name" value="Glyas_Bleomycin-R_OHBP_Dase"/>
</dbReference>
<dbReference type="Proteomes" id="UP001596004">
    <property type="component" value="Unassembled WGS sequence"/>
</dbReference>